<dbReference type="OrthoDB" id="44736at2759"/>
<evidence type="ECO:0000259" key="1">
    <source>
        <dbReference type="PROSITE" id="PS50086"/>
    </source>
</evidence>
<proteinExistence type="predicted"/>
<dbReference type="FunFam" id="1.10.8.270:FF:000026">
    <property type="entry name" value="TBC (Tre-2/Bub2/Cdc16) domain family"/>
    <property type="match status" value="1"/>
</dbReference>
<organism evidence="2">
    <name type="scientific">Oikopleura dioica</name>
    <name type="common">Tunicate</name>
    <dbReference type="NCBI Taxonomy" id="34765"/>
    <lineage>
        <taxon>Eukaryota</taxon>
        <taxon>Metazoa</taxon>
        <taxon>Chordata</taxon>
        <taxon>Tunicata</taxon>
        <taxon>Appendicularia</taxon>
        <taxon>Copelata</taxon>
        <taxon>Oikopleuridae</taxon>
        <taxon>Oikopleura</taxon>
    </lineage>
</organism>
<dbReference type="Gene3D" id="2.30.30.40">
    <property type="entry name" value="SH3 Domains"/>
    <property type="match status" value="1"/>
</dbReference>
<protein>
    <recommendedName>
        <fullName evidence="1">Rab-GAP TBC domain-containing protein</fullName>
    </recommendedName>
</protein>
<dbReference type="InterPro" id="IPR036028">
    <property type="entry name" value="SH3-like_dom_sf"/>
</dbReference>
<accession>E4XZ27</accession>
<feature type="domain" description="Rab-GAP TBC" evidence="1">
    <location>
        <begin position="53"/>
        <end position="240"/>
    </location>
</feature>
<dbReference type="InParanoid" id="E4XZ27"/>
<evidence type="ECO:0000313" key="2">
    <source>
        <dbReference type="EMBL" id="CBY14889.1"/>
    </source>
</evidence>
<reference evidence="2" key="1">
    <citation type="journal article" date="2010" name="Science">
        <title>Plasticity of animal genome architecture unmasked by rapid evolution of a pelagic tunicate.</title>
        <authorList>
            <person name="Denoeud F."/>
            <person name="Henriet S."/>
            <person name="Mungpakdee S."/>
            <person name="Aury J.M."/>
            <person name="Da Silva C."/>
            <person name="Brinkmann H."/>
            <person name="Mikhaleva J."/>
            <person name="Olsen L.C."/>
            <person name="Jubin C."/>
            <person name="Canestro C."/>
            <person name="Bouquet J.M."/>
            <person name="Danks G."/>
            <person name="Poulain J."/>
            <person name="Campsteijn C."/>
            <person name="Adamski M."/>
            <person name="Cross I."/>
            <person name="Yadetie F."/>
            <person name="Muffato M."/>
            <person name="Louis A."/>
            <person name="Butcher S."/>
            <person name="Tsagkogeorga G."/>
            <person name="Konrad A."/>
            <person name="Singh S."/>
            <person name="Jensen M.F."/>
            <person name="Cong E.H."/>
            <person name="Eikeseth-Otteraa H."/>
            <person name="Noel B."/>
            <person name="Anthouard V."/>
            <person name="Porcel B.M."/>
            <person name="Kachouri-Lafond R."/>
            <person name="Nishino A."/>
            <person name="Ugolini M."/>
            <person name="Chourrout P."/>
            <person name="Nishida H."/>
            <person name="Aasland R."/>
            <person name="Huzurbazar S."/>
            <person name="Westhof E."/>
            <person name="Delsuc F."/>
            <person name="Lehrach H."/>
            <person name="Reinhardt R."/>
            <person name="Weissenbach J."/>
            <person name="Roy S.W."/>
            <person name="Artiguenave F."/>
            <person name="Postlethwait J.H."/>
            <person name="Manak J.R."/>
            <person name="Thompson E.M."/>
            <person name="Jaillon O."/>
            <person name="Du Pasquier L."/>
            <person name="Boudinot P."/>
            <person name="Liberles D.A."/>
            <person name="Volff J.N."/>
            <person name="Philippe H."/>
            <person name="Lenhard B."/>
            <person name="Roest Crollius H."/>
            <person name="Wincker P."/>
            <person name="Chourrout D."/>
        </authorList>
    </citation>
    <scope>NUCLEOTIDE SEQUENCE [LARGE SCALE GENOMIC DNA]</scope>
</reference>
<dbReference type="Proteomes" id="UP000001307">
    <property type="component" value="Unassembled WGS sequence"/>
</dbReference>
<dbReference type="SUPFAM" id="SSF47923">
    <property type="entry name" value="Ypt/Rab-GAP domain of gyp1p"/>
    <property type="match status" value="2"/>
</dbReference>
<dbReference type="AlphaFoldDB" id="E4XZ27"/>
<gene>
    <name evidence="2" type="ORF">GSOID_T00009981001</name>
</gene>
<dbReference type="EMBL" id="FN653371">
    <property type="protein sequence ID" value="CBY14889.1"/>
    <property type="molecule type" value="Genomic_DNA"/>
</dbReference>
<dbReference type="Gene3D" id="1.10.472.80">
    <property type="entry name" value="Ypt/Rab-GAP domain of gyp1p, domain 3"/>
    <property type="match status" value="1"/>
</dbReference>
<dbReference type="InterPro" id="IPR000195">
    <property type="entry name" value="Rab-GAP-TBC_dom"/>
</dbReference>
<dbReference type="PROSITE" id="PS50086">
    <property type="entry name" value="TBC_RABGAP"/>
    <property type="match status" value="1"/>
</dbReference>
<dbReference type="Pfam" id="PF00566">
    <property type="entry name" value="RabGAP-TBC"/>
    <property type="match status" value="1"/>
</dbReference>
<dbReference type="SUPFAM" id="SSF50044">
    <property type="entry name" value="SH3-domain"/>
    <property type="match status" value="1"/>
</dbReference>
<dbReference type="InterPro" id="IPR050302">
    <property type="entry name" value="Rab_GAP_TBC_domain"/>
</dbReference>
<name>E4XZ27_OIKDI</name>
<keyword evidence="3" id="KW-1185">Reference proteome</keyword>
<dbReference type="SMART" id="SM00164">
    <property type="entry name" value="TBC"/>
    <property type="match status" value="1"/>
</dbReference>
<evidence type="ECO:0000313" key="3">
    <source>
        <dbReference type="Proteomes" id="UP000001307"/>
    </source>
</evidence>
<dbReference type="GO" id="GO:0031267">
    <property type="term" value="F:small GTPase binding"/>
    <property type="evidence" value="ECO:0007669"/>
    <property type="project" value="TreeGrafter"/>
</dbReference>
<dbReference type="Gene3D" id="1.10.8.270">
    <property type="entry name" value="putative rabgap domain of human tbc1 domain family member 14 like domains"/>
    <property type="match status" value="1"/>
</dbReference>
<dbReference type="GO" id="GO:0005096">
    <property type="term" value="F:GTPase activator activity"/>
    <property type="evidence" value="ECO:0007669"/>
    <property type="project" value="TreeGrafter"/>
</dbReference>
<dbReference type="PANTHER" id="PTHR47219:SF20">
    <property type="entry name" value="TBC1 DOMAIN FAMILY MEMBER 2B"/>
    <property type="match status" value="1"/>
</dbReference>
<dbReference type="InterPro" id="IPR035969">
    <property type="entry name" value="Rab-GAP_TBC_sf"/>
</dbReference>
<sequence>MSCSAVIESIRASKPTADGFDELGKEHTLGSSWNSNKEPLDSSTHLDQLLCEGVPFGLHGYIYPLLCNTPSMKTASKLSYIELCENSGPSDRAIEKDLLRALPDNYFFRKLQDRGVQSLRRVLNSINAHLPHYGYCQGMGMLVGYLLLILEEEDAFWVSVHIISKILPEKYFSEELIGLRVEQKLLRKLVKQKLPRTDEFLNERDVDITLVSINWLVTLFAGVLPPVMVYRVWDVMLYRGFAAIHSMSLFLLRHYEDDLIAMPFSHDGFKFLASLPKRIRKDELFIDFDCIKLKADLLTHYRKKITSKARQAPVKKMIIELKDDDLNPVEQNFTDLSPHLKQAEVVLSIRAAVDAVCRHFDKTLGDFLDYKRDRSRSSVKEIVIRAKVLEDFEDLDSGETRSYTDEIIEICDQSDERYWLGKSDSDGHMRWFPSSILCRVSFKLY</sequence>
<dbReference type="PANTHER" id="PTHR47219">
    <property type="entry name" value="RAB GTPASE-ACTIVATING PROTEIN 1-LIKE"/>
    <property type="match status" value="1"/>
</dbReference>